<dbReference type="Proteomes" id="UP000094336">
    <property type="component" value="Unassembled WGS sequence"/>
</dbReference>
<dbReference type="InterPro" id="IPR005334">
    <property type="entry name" value="Tctex-1-like"/>
</dbReference>
<protein>
    <recommendedName>
        <fullName evidence="3">Topoisomerase I damage affected protein 2</fullName>
    </recommendedName>
</protein>
<keyword evidence="4" id="KW-0966">Cell projection</keyword>
<evidence type="ECO:0000256" key="2">
    <source>
        <dbReference type="ARBA" id="ARBA00010778"/>
    </source>
</evidence>
<gene>
    <name evidence="5" type="ORF">BABINDRAFT_174070</name>
</gene>
<dbReference type="Gene3D" id="3.30.1140.40">
    <property type="entry name" value="Tctex-1"/>
    <property type="match status" value="1"/>
</dbReference>
<dbReference type="OrthoDB" id="4034663at2759"/>
<evidence type="ECO:0000256" key="3">
    <source>
        <dbReference type="ARBA" id="ARBA00019193"/>
    </source>
</evidence>
<dbReference type="GeneID" id="30148805"/>
<organism evidence="5 6">
    <name type="scientific">Babjeviella inositovora NRRL Y-12698</name>
    <dbReference type="NCBI Taxonomy" id="984486"/>
    <lineage>
        <taxon>Eukaryota</taxon>
        <taxon>Fungi</taxon>
        <taxon>Dikarya</taxon>
        <taxon>Ascomycota</taxon>
        <taxon>Saccharomycotina</taxon>
        <taxon>Pichiomycetes</taxon>
        <taxon>Serinales incertae sedis</taxon>
        <taxon>Babjeviella</taxon>
    </lineage>
</organism>
<evidence type="ECO:0000313" key="5">
    <source>
        <dbReference type="EMBL" id="ODQ81418.1"/>
    </source>
</evidence>
<sequence length="110" mass="11874">MSDTTIIYKEPVLHAPLSESNLASIITDAVQEDFAAHTTIQRVLEHLQAKSSLHKFLVTVSVVETAGANAAVKTSFGAAWDESKDGTYTQKVELAEAVAIVTVNWIYVGN</sequence>
<dbReference type="Pfam" id="PF03645">
    <property type="entry name" value="Tctex-1"/>
    <property type="match status" value="1"/>
</dbReference>
<dbReference type="EMBL" id="KV454427">
    <property type="protein sequence ID" value="ODQ81418.1"/>
    <property type="molecule type" value="Genomic_DNA"/>
</dbReference>
<evidence type="ECO:0000256" key="4">
    <source>
        <dbReference type="ARBA" id="ARBA00023273"/>
    </source>
</evidence>
<proteinExistence type="inferred from homology"/>
<dbReference type="InterPro" id="IPR038586">
    <property type="entry name" value="Tctex-1-like_sf"/>
</dbReference>
<dbReference type="GO" id="GO:0042995">
    <property type="term" value="C:cell projection"/>
    <property type="evidence" value="ECO:0007669"/>
    <property type="project" value="UniProtKB-SubCell"/>
</dbReference>
<comment type="similarity">
    <text evidence="2">Belongs to the TDA2 family.</text>
</comment>
<comment type="subcellular location">
    <subcellularLocation>
        <location evidence="1">Cell projection</location>
    </subcellularLocation>
</comment>
<dbReference type="CDD" id="cd21457">
    <property type="entry name" value="DLC-like_TDA2"/>
    <property type="match status" value="1"/>
</dbReference>
<reference evidence="6" key="1">
    <citation type="submission" date="2016-05" db="EMBL/GenBank/DDBJ databases">
        <title>Comparative genomics of biotechnologically important yeasts.</title>
        <authorList>
            <consortium name="DOE Joint Genome Institute"/>
            <person name="Riley R."/>
            <person name="Haridas S."/>
            <person name="Wolfe K.H."/>
            <person name="Lopes M.R."/>
            <person name="Hittinger C.T."/>
            <person name="Goker M."/>
            <person name="Salamov A."/>
            <person name="Wisecaver J."/>
            <person name="Long T.M."/>
            <person name="Aerts A.L."/>
            <person name="Barry K."/>
            <person name="Choi C."/>
            <person name="Clum A."/>
            <person name="Coughlan A.Y."/>
            <person name="Deshpande S."/>
            <person name="Douglass A.P."/>
            <person name="Hanson S.J."/>
            <person name="Klenk H.-P."/>
            <person name="Labutti K."/>
            <person name="Lapidus A."/>
            <person name="Lindquist E."/>
            <person name="Lipzen A."/>
            <person name="Meier-Kolthoff J.P."/>
            <person name="Ohm R.A."/>
            <person name="Otillar R.P."/>
            <person name="Pangilinan J."/>
            <person name="Peng Y."/>
            <person name="Rokas A."/>
            <person name="Rosa C.A."/>
            <person name="Scheuner C."/>
            <person name="Sibirny A.A."/>
            <person name="Slot J.C."/>
            <person name="Stielow J.B."/>
            <person name="Sun H."/>
            <person name="Kurtzman C.P."/>
            <person name="Blackwell M."/>
            <person name="Grigoriev I.V."/>
            <person name="Jeffries T.W."/>
        </authorList>
    </citation>
    <scope>NUCLEOTIDE SEQUENCE [LARGE SCALE GENOMIC DNA]</scope>
    <source>
        <strain evidence="6">NRRL Y-12698</strain>
    </source>
</reference>
<dbReference type="RefSeq" id="XP_018986746.1">
    <property type="nucleotide sequence ID" value="XM_019130952.1"/>
</dbReference>
<name>A0A1E3QUT8_9ASCO</name>
<evidence type="ECO:0000256" key="1">
    <source>
        <dbReference type="ARBA" id="ARBA00004316"/>
    </source>
</evidence>
<dbReference type="AlphaFoldDB" id="A0A1E3QUT8"/>
<evidence type="ECO:0000313" key="6">
    <source>
        <dbReference type="Proteomes" id="UP000094336"/>
    </source>
</evidence>
<keyword evidence="6" id="KW-1185">Reference proteome</keyword>
<accession>A0A1E3QUT8</accession>